<dbReference type="PANTHER" id="PTHR31571">
    <property type="entry name" value="ALTERED INHERITANCE OF MITOCHONDRIA PROTEIN 6"/>
    <property type="match status" value="1"/>
</dbReference>
<comment type="caution">
    <text evidence="4">The sequence shown here is derived from an EMBL/GenBank/DDBJ whole genome shotgun (WGS) entry which is preliminary data.</text>
</comment>
<feature type="compositionally biased region" description="Basic and acidic residues" evidence="3">
    <location>
        <begin position="41"/>
        <end position="55"/>
    </location>
</feature>
<keyword evidence="5" id="KW-1185">Reference proteome</keyword>
<proteinExistence type="inferred from homology"/>
<dbReference type="AlphaFoldDB" id="A0A2B7ZIM4"/>
<evidence type="ECO:0000256" key="2">
    <source>
        <dbReference type="ARBA" id="ARBA00014286"/>
    </source>
</evidence>
<evidence type="ECO:0000256" key="3">
    <source>
        <dbReference type="SAM" id="MobiDB-lite"/>
    </source>
</evidence>
<evidence type="ECO:0000313" key="5">
    <source>
        <dbReference type="Proteomes" id="UP000226031"/>
    </source>
</evidence>
<comment type="similarity">
    <text evidence="1">Belongs to the AIM6 family.</text>
</comment>
<protein>
    <recommendedName>
        <fullName evidence="2">Altered inheritance of mitochondria protein 6</fullName>
    </recommendedName>
</protein>
<evidence type="ECO:0000256" key="1">
    <source>
        <dbReference type="ARBA" id="ARBA00008858"/>
    </source>
</evidence>
<accession>A0A2B7ZIM4</accession>
<dbReference type="InterPro" id="IPR051236">
    <property type="entry name" value="HAT_RTT109-like"/>
</dbReference>
<feature type="compositionally biased region" description="Polar residues" evidence="3">
    <location>
        <begin position="68"/>
        <end position="92"/>
    </location>
</feature>
<feature type="region of interest" description="Disordered" evidence="3">
    <location>
        <begin position="1"/>
        <end position="92"/>
    </location>
</feature>
<dbReference type="GO" id="GO:0006629">
    <property type="term" value="P:lipid metabolic process"/>
    <property type="evidence" value="ECO:0007669"/>
    <property type="project" value="InterPro"/>
</dbReference>
<dbReference type="GO" id="GO:0008081">
    <property type="term" value="F:phosphoric diester hydrolase activity"/>
    <property type="evidence" value="ECO:0007669"/>
    <property type="project" value="InterPro"/>
</dbReference>
<dbReference type="STRING" id="73230.A0A2B7ZIM4"/>
<dbReference type="PANTHER" id="PTHR31571:SF1">
    <property type="entry name" value="ALTERED INHERITANCE OF MITOCHONDRIA PROTEIN 6"/>
    <property type="match status" value="1"/>
</dbReference>
<dbReference type="VEuPathDB" id="FungiDB:EMCG_00740"/>
<dbReference type="SUPFAM" id="SSF51695">
    <property type="entry name" value="PLC-like phosphodiesterases"/>
    <property type="match status" value="1"/>
</dbReference>
<feature type="compositionally biased region" description="Acidic residues" evidence="3">
    <location>
        <begin position="56"/>
        <end position="67"/>
    </location>
</feature>
<reference evidence="4 5" key="1">
    <citation type="submission" date="2017-10" db="EMBL/GenBank/DDBJ databases">
        <title>Comparative genomics in systemic dimorphic fungi from Ajellomycetaceae.</title>
        <authorList>
            <person name="Munoz J.F."/>
            <person name="Mcewen J.G."/>
            <person name="Clay O.K."/>
            <person name="Cuomo C.A."/>
        </authorList>
    </citation>
    <scope>NUCLEOTIDE SEQUENCE [LARGE SCALE GENOMIC DNA]</scope>
    <source>
        <strain evidence="4 5">UAMH4076</strain>
    </source>
</reference>
<dbReference type="EMBL" id="PDND01000069">
    <property type="protein sequence ID" value="PGH33211.1"/>
    <property type="molecule type" value="Genomic_DNA"/>
</dbReference>
<organism evidence="4 5">
    <name type="scientific">[Emmonsia] crescens</name>
    <dbReference type="NCBI Taxonomy" id="73230"/>
    <lineage>
        <taxon>Eukaryota</taxon>
        <taxon>Fungi</taxon>
        <taxon>Dikarya</taxon>
        <taxon>Ascomycota</taxon>
        <taxon>Pezizomycotina</taxon>
        <taxon>Eurotiomycetes</taxon>
        <taxon>Eurotiomycetidae</taxon>
        <taxon>Onygenales</taxon>
        <taxon>Ajellomycetaceae</taxon>
        <taxon>Emergomyces</taxon>
    </lineage>
</organism>
<name>A0A2B7ZIM4_9EURO</name>
<dbReference type="InterPro" id="IPR017946">
    <property type="entry name" value="PLC-like_Pdiesterase_TIM-brl"/>
</dbReference>
<evidence type="ECO:0000313" key="4">
    <source>
        <dbReference type="EMBL" id="PGH33211.1"/>
    </source>
</evidence>
<gene>
    <name evidence="4" type="ORF">GX50_03972</name>
</gene>
<dbReference type="Proteomes" id="UP000226031">
    <property type="component" value="Unassembled WGS sequence"/>
</dbReference>
<sequence length="535" mass="60797">MTFSGTPHRASLSSQSPPATRLEPDPARQQGWREDEDEDRSLELSEGRYEPNHDIDDIDDIDDDDDGYTSQSQSSVLLPTNWSPSPRKSSRNKQNYYLHTSCLACFRSIAKPSRKGPTKGRRLVYCIVAVLAVLQRKWAKNMANTGDNNRGLVQFVTLTLGAFVSFFPSDIEKVIDRWGRPGQLGEYLSHWPTDTTGGVMPIPCHSHNDYWRPVPLYSALEAGCVSVEADIWLFDDDLFVGHSTGSLTPNRTLTKLYIDPLVEILEKQNPITRFHPKPSKPPSGVFDTKPSQTLVLLIDFKNKAVDAWPYLLSQLSPLRDRGYLSYFNGTGVTEGPITVVATGKAPFNTLTANDTYRDVFFDAPLDTLGTDAILGNAQQPSNLNLPDEDDINSDVDELHMIRPRRYLHNRPPKRYNTQFLGASPTRVYRNEGPNAYVYNPNNSYYASVSFKKSIGFPWRFHLSRGQMDLLRAQVRGAHQRGLKVRYWSIPSWPRSLRNHLWTVLIREGVDILNVDDLKSAARRDWSGSRLWQWKR</sequence>
<feature type="compositionally biased region" description="Polar residues" evidence="3">
    <location>
        <begin position="1"/>
        <end position="18"/>
    </location>
</feature>
<dbReference type="VEuPathDB" id="FungiDB:EMCG_00739"/>